<feature type="region of interest" description="Disordered" evidence="1">
    <location>
        <begin position="425"/>
        <end position="444"/>
    </location>
</feature>
<feature type="transmembrane region" description="Helical" evidence="2">
    <location>
        <begin position="301"/>
        <end position="327"/>
    </location>
</feature>
<feature type="transmembrane region" description="Helical" evidence="2">
    <location>
        <begin position="161"/>
        <end position="181"/>
    </location>
</feature>
<evidence type="ECO:0000313" key="4">
    <source>
        <dbReference type="Proteomes" id="UP000193411"/>
    </source>
</evidence>
<feature type="transmembrane region" description="Helical" evidence="2">
    <location>
        <begin position="268"/>
        <end position="289"/>
    </location>
</feature>
<keyword evidence="2" id="KW-0812">Transmembrane</keyword>
<evidence type="ECO:0000313" key="3">
    <source>
        <dbReference type="EMBL" id="ORZ29444.1"/>
    </source>
</evidence>
<accession>A0A1Y2H5Z8</accession>
<keyword evidence="2" id="KW-1133">Transmembrane helix</keyword>
<proteinExistence type="predicted"/>
<organism evidence="3 4">
    <name type="scientific">Catenaria anguillulae PL171</name>
    <dbReference type="NCBI Taxonomy" id="765915"/>
    <lineage>
        <taxon>Eukaryota</taxon>
        <taxon>Fungi</taxon>
        <taxon>Fungi incertae sedis</taxon>
        <taxon>Blastocladiomycota</taxon>
        <taxon>Blastocladiomycetes</taxon>
        <taxon>Blastocladiales</taxon>
        <taxon>Catenariaceae</taxon>
        <taxon>Catenaria</taxon>
    </lineage>
</organism>
<keyword evidence="4" id="KW-1185">Reference proteome</keyword>
<comment type="caution">
    <text evidence="3">The sequence shown here is derived from an EMBL/GenBank/DDBJ whole genome shotgun (WGS) entry which is preliminary data.</text>
</comment>
<sequence length="494" mass="53339">VYLPPVSAAICCDKSIFHRLGPFPASVALHPRIGYKYRKQPALSRLRVRASIDHLNLATSTRSASAVRPPAKLQPLSHSERTFCTELYCTALCAMPTIFPPPTPTSGPPNATPIASPDASAAVFAPAAAASAAKSTPPPQFVGHPYAQPFPDKYSTLTTDMMLGIMGISLVLSLLAFLWSISHYFRLRTPFNFAVVLLAVFFMGNDLSYWTFVALWKDDVVMPYVWEVIRGSTSLLAATHITGLSLYRFAIFSETAFASWYTRTIRNILLVLNYVMALAIGGFLIYTYLDPFVPHHDTRRLPGLGIILVWTVLIDVGVMILTFICVLRIQRQIGLTLAELRAKIARVMGSIVVMTLSGGIGIFAYAWDAQSSTYRGGSIGGIMARIYLLCAMVVWDLIVSIVRGSANPKLPSNIDQRYGSGSAGLGSGGGRGSQHGRAYHSGTAGSGAYTTNSSSGGTYAHSYSTTSQQGGGFQSYPLSEKPNLELVSTASNRV</sequence>
<dbReference type="Proteomes" id="UP000193411">
    <property type="component" value="Unassembled WGS sequence"/>
</dbReference>
<dbReference type="AlphaFoldDB" id="A0A1Y2H5Z8"/>
<evidence type="ECO:0000256" key="1">
    <source>
        <dbReference type="SAM" id="MobiDB-lite"/>
    </source>
</evidence>
<name>A0A1Y2H5Z8_9FUNG</name>
<feature type="transmembrane region" description="Helical" evidence="2">
    <location>
        <begin position="379"/>
        <end position="402"/>
    </location>
</feature>
<feature type="transmembrane region" description="Helical" evidence="2">
    <location>
        <begin position="193"/>
        <end position="216"/>
    </location>
</feature>
<feature type="non-terminal residue" evidence="3">
    <location>
        <position position="1"/>
    </location>
</feature>
<reference evidence="3 4" key="1">
    <citation type="submission" date="2016-07" db="EMBL/GenBank/DDBJ databases">
        <title>Pervasive Adenine N6-methylation of Active Genes in Fungi.</title>
        <authorList>
            <consortium name="DOE Joint Genome Institute"/>
            <person name="Mondo S.J."/>
            <person name="Dannebaum R.O."/>
            <person name="Kuo R.C."/>
            <person name="Labutti K."/>
            <person name="Haridas S."/>
            <person name="Kuo A."/>
            <person name="Salamov A."/>
            <person name="Ahrendt S.R."/>
            <person name="Lipzen A."/>
            <person name="Sullivan W."/>
            <person name="Andreopoulos W.B."/>
            <person name="Clum A."/>
            <person name="Lindquist E."/>
            <person name="Daum C."/>
            <person name="Ramamoorthy G.K."/>
            <person name="Gryganskyi A."/>
            <person name="Culley D."/>
            <person name="Magnuson J.K."/>
            <person name="James T.Y."/>
            <person name="O'Malley M.A."/>
            <person name="Stajich J.E."/>
            <person name="Spatafora J.W."/>
            <person name="Visel A."/>
            <person name="Grigoriev I.V."/>
        </authorList>
    </citation>
    <scope>NUCLEOTIDE SEQUENCE [LARGE SCALE GENOMIC DNA]</scope>
    <source>
        <strain evidence="3 4">PL171</strain>
    </source>
</reference>
<feature type="transmembrane region" description="Helical" evidence="2">
    <location>
        <begin position="347"/>
        <end position="367"/>
    </location>
</feature>
<gene>
    <name evidence="3" type="ORF">BCR44DRAFT_301708</name>
</gene>
<keyword evidence="2" id="KW-0472">Membrane</keyword>
<feature type="transmembrane region" description="Helical" evidence="2">
    <location>
        <begin position="228"/>
        <end position="247"/>
    </location>
</feature>
<protein>
    <submittedName>
        <fullName evidence="3">Uncharacterized protein</fullName>
    </submittedName>
</protein>
<evidence type="ECO:0000256" key="2">
    <source>
        <dbReference type="SAM" id="Phobius"/>
    </source>
</evidence>
<dbReference type="EMBL" id="MCFL01000194">
    <property type="protein sequence ID" value="ORZ29444.1"/>
    <property type="molecule type" value="Genomic_DNA"/>
</dbReference>
<dbReference type="OrthoDB" id="5566828at2759"/>